<sequence>MFVKLTDVIFTQKTNPLLSSVPFTHLSRATFMQHRDQDAGAGVINPLCCAHCEEDLEQLVVFELIVPKAAKVALPRLQPEIGPLTLRENSVTTTVPGKLYMQLQASNTATRAGWYMTATLAAAPASFPECRR</sequence>
<comment type="caution">
    <text evidence="1">The sequence shown here is derived from an EMBL/GenBank/DDBJ whole genome shotgun (WGS) entry which is preliminary data.</text>
</comment>
<organism evidence="1 2">
    <name type="scientific">Hymenobacter negativus</name>
    <dbReference type="NCBI Taxonomy" id="2795026"/>
    <lineage>
        <taxon>Bacteria</taxon>
        <taxon>Pseudomonadati</taxon>
        <taxon>Bacteroidota</taxon>
        <taxon>Cytophagia</taxon>
        <taxon>Cytophagales</taxon>
        <taxon>Hymenobacteraceae</taxon>
        <taxon>Hymenobacter</taxon>
    </lineage>
</organism>
<reference evidence="1 2" key="1">
    <citation type="submission" date="2020-12" db="EMBL/GenBank/DDBJ databases">
        <title>Hymenobacter sp.</title>
        <authorList>
            <person name="Kim M.K."/>
        </authorList>
    </citation>
    <scope>NUCLEOTIDE SEQUENCE [LARGE SCALE GENOMIC DNA]</scope>
    <source>
        <strain evidence="1 2">BT442</strain>
    </source>
</reference>
<name>A0ABS0Q3I1_9BACT</name>
<protein>
    <submittedName>
        <fullName evidence="1">Uncharacterized protein</fullName>
    </submittedName>
</protein>
<evidence type="ECO:0000313" key="2">
    <source>
        <dbReference type="Proteomes" id="UP000625631"/>
    </source>
</evidence>
<proteinExistence type="predicted"/>
<dbReference type="RefSeq" id="WP_198068591.1">
    <property type="nucleotide sequence ID" value="NZ_JAEDAD010000003.1"/>
</dbReference>
<accession>A0ABS0Q3I1</accession>
<evidence type="ECO:0000313" key="1">
    <source>
        <dbReference type="EMBL" id="MBH8557211.1"/>
    </source>
</evidence>
<keyword evidence="2" id="KW-1185">Reference proteome</keyword>
<dbReference type="Proteomes" id="UP000625631">
    <property type="component" value="Unassembled WGS sequence"/>
</dbReference>
<gene>
    <name evidence="1" type="ORF">I7X13_04075</name>
</gene>
<dbReference type="EMBL" id="JAEDAE010000001">
    <property type="protein sequence ID" value="MBH8557211.1"/>
    <property type="molecule type" value="Genomic_DNA"/>
</dbReference>